<evidence type="ECO:0000256" key="1">
    <source>
        <dbReference type="ARBA" id="ARBA00004141"/>
    </source>
</evidence>
<dbReference type="InterPro" id="IPR029044">
    <property type="entry name" value="Nucleotide-diphossugar_trans"/>
</dbReference>
<evidence type="ECO:0000256" key="3">
    <source>
        <dbReference type="ARBA" id="ARBA00022676"/>
    </source>
</evidence>
<dbReference type="EMBL" id="JAUSWJ010000001">
    <property type="protein sequence ID" value="MDQ0517058.1"/>
    <property type="molecule type" value="Genomic_DNA"/>
</dbReference>
<feature type="domain" description="GtrA/DPMS transmembrane" evidence="10">
    <location>
        <begin position="251"/>
        <end position="366"/>
    </location>
</feature>
<name>A0ABU0M7V6_9HYPH</name>
<dbReference type="PANTHER" id="PTHR43398">
    <property type="entry name" value="DOLICHOL-PHOSPHATE MANNOSYLTRANSFERASE SUBUNIT 1"/>
    <property type="match status" value="1"/>
</dbReference>
<dbReference type="Pfam" id="PF00535">
    <property type="entry name" value="Glycos_transf_2"/>
    <property type="match status" value="1"/>
</dbReference>
<dbReference type="InterPro" id="IPR001173">
    <property type="entry name" value="Glyco_trans_2-like"/>
</dbReference>
<keyword evidence="3 11" id="KW-0328">Glycosyltransferase</keyword>
<feature type="transmembrane region" description="Helical" evidence="8">
    <location>
        <begin position="343"/>
        <end position="366"/>
    </location>
</feature>
<dbReference type="Gene3D" id="3.90.550.10">
    <property type="entry name" value="Spore Coat Polysaccharide Biosynthesis Protein SpsA, Chain A"/>
    <property type="match status" value="1"/>
</dbReference>
<keyword evidence="5 8" id="KW-0812">Transmembrane</keyword>
<feature type="transmembrane region" description="Helical" evidence="8">
    <location>
        <begin position="248"/>
        <end position="270"/>
    </location>
</feature>
<evidence type="ECO:0000256" key="8">
    <source>
        <dbReference type="SAM" id="Phobius"/>
    </source>
</evidence>
<dbReference type="InterPro" id="IPR039528">
    <property type="entry name" value="DPM1-like"/>
</dbReference>
<dbReference type="GO" id="GO:0004582">
    <property type="term" value="F:dolichyl-phosphate beta-D-mannosyltransferase activity"/>
    <property type="evidence" value="ECO:0007669"/>
    <property type="project" value="UniProtKB-EC"/>
</dbReference>
<dbReference type="InterPro" id="IPR007267">
    <property type="entry name" value="GtrA_DPMS_TM"/>
</dbReference>
<dbReference type="EC" id="2.4.1.83" evidence="11"/>
<comment type="similarity">
    <text evidence="2">Belongs to the glycosyltransferase 2 family.</text>
</comment>
<evidence type="ECO:0000313" key="12">
    <source>
        <dbReference type="Proteomes" id="UP001223743"/>
    </source>
</evidence>
<feature type="transmembrane region" description="Helical" evidence="8">
    <location>
        <begin position="315"/>
        <end position="337"/>
    </location>
</feature>
<comment type="caution">
    <text evidence="11">The sequence shown here is derived from an EMBL/GenBank/DDBJ whole genome shotgun (WGS) entry which is preliminary data.</text>
</comment>
<dbReference type="CDD" id="cd06442">
    <property type="entry name" value="DPM1_like"/>
    <property type="match status" value="1"/>
</dbReference>
<dbReference type="Pfam" id="PF04138">
    <property type="entry name" value="GtrA_DPMS_TM"/>
    <property type="match status" value="1"/>
</dbReference>
<comment type="subcellular location">
    <subcellularLocation>
        <location evidence="1">Membrane</location>
        <topology evidence="1">Multi-pass membrane protein</topology>
    </subcellularLocation>
</comment>
<evidence type="ECO:0000259" key="10">
    <source>
        <dbReference type="Pfam" id="PF04138"/>
    </source>
</evidence>
<dbReference type="PANTHER" id="PTHR43398:SF1">
    <property type="entry name" value="DOLICHOL-PHOSPHATE MANNOSYLTRANSFERASE SUBUNIT 1"/>
    <property type="match status" value="1"/>
</dbReference>
<dbReference type="SUPFAM" id="SSF53448">
    <property type="entry name" value="Nucleotide-diphospho-sugar transferases"/>
    <property type="match status" value="1"/>
</dbReference>
<sequence length="370" mass="38947">MDERPVDGGGGAPELTVVVPTFNERGNVAVLAGRLAVALEGRRWEAIFVDDDSPDGTAEAVRALSSGDPRIRCIRRIGRRGLAGACIEGMLAAQAPVVAVIDADLQHDETVLPTMLARIEAGADIVVATRYAGGGDASSFDAARGAMSRAATTAARLLLKVPSSDPMSGFFMLRRSVVEAAAPKLSTQGFKILLDILASVPPGLTVAEVPYSFGVRTSGASKLDNRVMVDFLGLLLSKATGGAISMRFVSFAAVGGLGLVVHLAALRLALVGGAPFTTAQTLATVVAMTFNFFMNNALTYRDRRLSGWRLIPGLLLFYAVCGFGAFANIGVGSWVFIETDRWWVAGLAGSVVGAVWNYLSSTALVWRTRP</sequence>
<keyword evidence="12" id="KW-1185">Reference proteome</keyword>
<evidence type="ECO:0000256" key="5">
    <source>
        <dbReference type="ARBA" id="ARBA00022692"/>
    </source>
</evidence>
<evidence type="ECO:0000256" key="6">
    <source>
        <dbReference type="ARBA" id="ARBA00022989"/>
    </source>
</evidence>
<feature type="transmembrane region" description="Helical" evidence="8">
    <location>
        <begin position="276"/>
        <end position="294"/>
    </location>
</feature>
<reference evidence="11 12" key="1">
    <citation type="submission" date="2023-07" db="EMBL/GenBank/DDBJ databases">
        <title>Genomic Encyclopedia of Type Strains, Phase IV (KMG-IV): sequencing the most valuable type-strain genomes for metagenomic binning, comparative biology and taxonomic classification.</title>
        <authorList>
            <person name="Goeker M."/>
        </authorList>
    </citation>
    <scope>NUCLEOTIDE SEQUENCE [LARGE SCALE GENOMIC DNA]</scope>
    <source>
        <strain evidence="11 12">B1-1</strain>
    </source>
</reference>
<evidence type="ECO:0000313" key="11">
    <source>
        <dbReference type="EMBL" id="MDQ0517058.1"/>
    </source>
</evidence>
<accession>A0ABU0M7V6</accession>
<proteinExistence type="inferred from homology"/>
<organism evidence="11 12">
    <name type="scientific">Kaistia geumhonensis</name>
    <dbReference type="NCBI Taxonomy" id="410839"/>
    <lineage>
        <taxon>Bacteria</taxon>
        <taxon>Pseudomonadati</taxon>
        <taxon>Pseudomonadota</taxon>
        <taxon>Alphaproteobacteria</taxon>
        <taxon>Hyphomicrobiales</taxon>
        <taxon>Kaistiaceae</taxon>
        <taxon>Kaistia</taxon>
    </lineage>
</organism>
<keyword evidence="6 8" id="KW-1133">Transmembrane helix</keyword>
<dbReference type="RefSeq" id="WP_266278780.1">
    <property type="nucleotide sequence ID" value="NZ_JAPKNF010000001.1"/>
</dbReference>
<protein>
    <submittedName>
        <fullName evidence="11">Dolichol-phosphate mannosyltransferase</fullName>
        <ecNumber evidence="11">2.4.1.83</ecNumber>
    </submittedName>
</protein>
<dbReference type="Proteomes" id="UP001223743">
    <property type="component" value="Unassembled WGS sequence"/>
</dbReference>
<feature type="domain" description="Glycosyltransferase 2-like" evidence="9">
    <location>
        <begin position="16"/>
        <end position="179"/>
    </location>
</feature>
<keyword evidence="7 8" id="KW-0472">Membrane</keyword>
<evidence type="ECO:0000256" key="7">
    <source>
        <dbReference type="ARBA" id="ARBA00023136"/>
    </source>
</evidence>
<keyword evidence="4 11" id="KW-0808">Transferase</keyword>
<evidence type="ECO:0000256" key="4">
    <source>
        <dbReference type="ARBA" id="ARBA00022679"/>
    </source>
</evidence>
<gene>
    <name evidence="11" type="ORF">QO015_002671</name>
</gene>
<evidence type="ECO:0000256" key="2">
    <source>
        <dbReference type="ARBA" id="ARBA00006739"/>
    </source>
</evidence>
<evidence type="ECO:0000259" key="9">
    <source>
        <dbReference type="Pfam" id="PF00535"/>
    </source>
</evidence>